<evidence type="ECO:0000313" key="2">
    <source>
        <dbReference type="Proteomes" id="UP000504637"/>
    </source>
</evidence>
<dbReference type="AlphaFoldDB" id="A0A6J3LXX1"/>
<name>A0A6J3LXX1_9PEZI</name>
<sequence>MNQQGGRWCVFGGTPNRRLRADHEDAITHRRASEIYRRETGTGWDVRRRILSHARVIVNRCPRWNTAQTDDGTVASASAMGVAAMMLVPIIILIVKDLQKPSAENEASSCVTRNLLRC</sequence>
<keyword evidence="1" id="KW-0472">Membrane</keyword>
<dbReference type="GeneID" id="54360268"/>
<evidence type="ECO:0000256" key="1">
    <source>
        <dbReference type="SAM" id="Phobius"/>
    </source>
</evidence>
<protein>
    <submittedName>
        <fullName evidence="3">Uncharacterized protein</fullName>
    </submittedName>
</protein>
<keyword evidence="2" id="KW-1185">Reference proteome</keyword>
<dbReference type="Proteomes" id="UP000504637">
    <property type="component" value="Unplaced"/>
</dbReference>
<evidence type="ECO:0000313" key="3">
    <source>
        <dbReference type="RefSeq" id="XP_033457564.1"/>
    </source>
</evidence>
<keyword evidence="1" id="KW-0812">Transmembrane</keyword>
<keyword evidence="1" id="KW-1133">Transmembrane helix</keyword>
<dbReference type="RefSeq" id="XP_033457564.1">
    <property type="nucleotide sequence ID" value="XM_033602468.1"/>
</dbReference>
<proteinExistence type="predicted"/>
<accession>A0A6J3LXX1</accession>
<gene>
    <name evidence="3" type="ORF">K489DRAFT_35231</name>
</gene>
<reference evidence="3" key="2">
    <citation type="submission" date="2020-04" db="EMBL/GenBank/DDBJ databases">
        <authorList>
            <consortium name="NCBI Genome Project"/>
        </authorList>
    </citation>
    <scope>NUCLEOTIDE SEQUENCE</scope>
    <source>
        <strain evidence="3">CBS 342.82</strain>
    </source>
</reference>
<feature type="transmembrane region" description="Helical" evidence="1">
    <location>
        <begin position="74"/>
        <end position="95"/>
    </location>
</feature>
<reference evidence="3" key="1">
    <citation type="submission" date="2020-01" db="EMBL/GenBank/DDBJ databases">
        <authorList>
            <consortium name="DOE Joint Genome Institute"/>
            <person name="Haridas S."/>
            <person name="Albert R."/>
            <person name="Binder M."/>
            <person name="Bloem J."/>
            <person name="Labutti K."/>
            <person name="Salamov A."/>
            <person name="Andreopoulos B."/>
            <person name="Baker S.E."/>
            <person name="Barry K."/>
            <person name="Bills G."/>
            <person name="Bluhm B.H."/>
            <person name="Cannon C."/>
            <person name="Castanera R."/>
            <person name="Culley D.E."/>
            <person name="Daum C."/>
            <person name="Ezra D."/>
            <person name="Gonzalez J.B."/>
            <person name="Henrissat B."/>
            <person name="Kuo A."/>
            <person name="Liang C."/>
            <person name="Lipzen A."/>
            <person name="Lutzoni F."/>
            <person name="Magnuson J."/>
            <person name="Mondo S."/>
            <person name="Nolan M."/>
            <person name="Ohm R."/>
            <person name="Pangilinan J."/>
            <person name="Park H.-J."/>
            <person name="Ramirez L."/>
            <person name="Alfaro M."/>
            <person name="Sun H."/>
            <person name="Tritt A."/>
            <person name="Yoshinaga Y."/>
            <person name="Zwiers L.-H."/>
            <person name="Turgeon B.G."/>
            <person name="Goodwin S.B."/>
            <person name="Spatafora J.W."/>
            <person name="Crous P.W."/>
            <person name="Grigoriev I.V."/>
        </authorList>
    </citation>
    <scope>NUCLEOTIDE SEQUENCE</scope>
    <source>
        <strain evidence="3">CBS 342.82</strain>
    </source>
</reference>
<organism evidence="3">
    <name type="scientific">Dissoconium aciculare CBS 342.82</name>
    <dbReference type="NCBI Taxonomy" id="1314786"/>
    <lineage>
        <taxon>Eukaryota</taxon>
        <taxon>Fungi</taxon>
        <taxon>Dikarya</taxon>
        <taxon>Ascomycota</taxon>
        <taxon>Pezizomycotina</taxon>
        <taxon>Dothideomycetes</taxon>
        <taxon>Dothideomycetidae</taxon>
        <taxon>Mycosphaerellales</taxon>
        <taxon>Dissoconiaceae</taxon>
        <taxon>Dissoconium</taxon>
    </lineage>
</organism>
<reference evidence="3" key="3">
    <citation type="submission" date="2025-08" db="UniProtKB">
        <authorList>
            <consortium name="RefSeq"/>
        </authorList>
    </citation>
    <scope>IDENTIFICATION</scope>
    <source>
        <strain evidence="3">CBS 342.82</strain>
    </source>
</reference>